<dbReference type="PANTHER" id="PTHR23003">
    <property type="entry name" value="RNA RECOGNITION MOTIF RRM DOMAIN CONTAINING PROTEIN"/>
    <property type="match status" value="1"/>
</dbReference>
<evidence type="ECO:0000256" key="2">
    <source>
        <dbReference type="PROSITE-ProRule" id="PRU00176"/>
    </source>
</evidence>
<evidence type="ECO:0000259" key="3">
    <source>
        <dbReference type="PROSITE" id="PS50102"/>
    </source>
</evidence>
<dbReference type="PANTHER" id="PTHR23003:SF51">
    <property type="entry name" value="SERINE-ARGININE PROTEIN 55"/>
    <property type="match status" value="1"/>
</dbReference>
<reference evidence="4" key="1">
    <citation type="submission" date="2020-11" db="EMBL/GenBank/DDBJ databases">
        <authorList>
            <consortium name="DOE Joint Genome Institute"/>
            <person name="Ahrendt S."/>
            <person name="Riley R."/>
            <person name="Andreopoulos W."/>
            <person name="Labutti K."/>
            <person name="Pangilinan J."/>
            <person name="Ruiz-Duenas F.J."/>
            <person name="Barrasa J.M."/>
            <person name="Sanchez-Garcia M."/>
            <person name="Camarero S."/>
            <person name="Miyauchi S."/>
            <person name="Serrano A."/>
            <person name="Linde D."/>
            <person name="Babiker R."/>
            <person name="Drula E."/>
            <person name="Ayuso-Fernandez I."/>
            <person name="Pacheco R."/>
            <person name="Padilla G."/>
            <person name="Ferreira P."/>
            <person name="Barriuso J."/>
            <person name="Kellner H."/>
            <person name="Castanera R."/>
            <person name="Alfaro M."/>
            <person name="Ramirez L."/>
            <person name="Pisabarro A.G."/>
            <person name="Kuo A."/>
            <person name="Tritt A."/>
            <person name="Lipzen A."/>
            <person name="He G."/>
            <person name="Yan M."/>
            <person name="Ng V."/>
            <person name="Cullen D."/>
            <person name="Martin F."/>
            <person name="Rosso M.-N."/>
            <person name="Henrissat B."/>
            <person name="Hibbett D."/>
            <person name="Martinez A.T."/>
            <person name="Grigoriev I.V."/>
        </authorList>
    </citation>
    <scope>NUCLEOTIDE SEQUENCE</scope>
    <source>
        <strain evidence="4">CIRM-BRFM 674</strain>
    </source>
</reference>
<protein>
    <recommendedName>
        <fullName evidence="3">RRM domain-containing protein</fullName>
    </recommendedName>
</protein>
<dbReference type="InterPro" id="IPR012677">
    <property type="entry name" value="Nucleotide-bd_a/b_plait_sf"/>
</dbReference>
<dbReference type="GO" id="GO:0003729">
    <property type="term" value="F:mRNA binding"/>
    <property type="evidence" value="ECO:0007669"/>
    <property type="project" value="TreeGrafter"/>
</dbReference>
<keyword evidence="1 2" id="KW-0694">RNA-binding</keyword>
<dbReference type="GO" id="GO:0005737">
    <property type="term" value="C:cytoplasm"/>
    <property type="evidence" value="ECO:0007669"/>
    <property type="project" value="TreeGrafter"/>
</dbReference>
<feature type="domain" description="RRM" evidence="3">
    <location>
        <begin position="104"/>
        <end position="172"/>
    </location>
</feature>
<dbReference type="OrthoDB" id="1099063at2759"/>
<feature type="domain" description="RRM" evidence="3">
    <location>
        <begin position="7"/>
        <end position="77"/>
    </location>
</feature>
<accession>A0A9P5Z7E5</accession>
<comment type="caution">
    <text evidence="4">The sequence shown here is derived from an EMBL/GenBank/DDBJ whole genome shotgun (WGS) entry which is preliminary data.</text>
</comment>
<dbReference type="InterPro" id="IPR000504">
    <property type="entry name" value="RRM_dom"/>
</dbReference>
<name>A0A9P5Z7E5_9AGAR</name>
<gene>
    <name evidence="4" type="ORF">BDN70DRAFT_430582</name>
</gene>
<dbReference type="SUPFAM" id="SSF54928">
    <property type="entry name" value="RNA-binding domain, RBD"/>
    <property type="match status" value="1"/>
</dbReference>
<dbReference type="InterPro" id="IPR050374">
    <property type="entry name" value="RRT5_SRSF_SR"/>
</dbReference>
<dbReference type="Pfam" id="PF00076">
    <property type="entry name" value="RRM_1"/>
    <property type="match status" value="2"/>
</dbReference>
<evidence type="ECO:0000313" key="5">
    <source>
        <dbReference type="Proteomes" id="UP000807469"/>
    </source>
</evidence>
<proteinExistence type="predicted"/>
<dbReference type="CDD" id="cd00590">
    <property type="entry name" value="RRM_SF"/>
    <property type="match status" value="1"/>
</dbReference>
<dbReference type="EMBL" id="MU155165">
    <property type="protein sequence ID" value="KAF9482494.1"/>
    <property type="molecule type" value="Genomic_DNA"/>
</dbReference>
<evidence type="ECO:0000256" key="1">
    <source>
        <dbReference type="ARBA" id="ARBA00022884"/>
    </source>
</evidence>
<dbReference type="GO" id="GO:0005634">
    <property type="term" value="C:nucleus"/>
    <property type="evidence" value="ECO:0007669"/>
    <property type="project" value="TreeGrafter"/>
</dbReference>
<dbReference type="InterPro" id="IPR035979">
    <property type="entry name" value="RBD_domain_sf"/>
</dbReference>
<dbReference type="SMART" id="SM00360">
    <property type="entry name" value="RRM"/>
    <property type="match status" value="2"/>
</dbReference>
<dbReference type="PROSITE" id="PS50102">
    <property type="entry name" value="RRM"/>
    <property type="match status" value="2"/>
</dbReference>
<keyword evidence="5" id="KW-1185">Reference proteome</keyword>
<organism evidence="4 5">
    <name type="scientific">Pholiota conissans</name>
    <dbReference type="NCBI Taxonomy" id="109636"/>
    <lineage>
        <taxon>Eukaryota</taxon>
        <taxon>Fungi</taxon>
        <taxon>Dikarya</taxon>
        <taxon>Basidiomycota</taxon>
        <taxon>Agaricomycotina</taxon>
        <taxon>Agaricomycetes</taxon>
        <taxon>Agaricomycetidae</taxon>
        <taxon>Agaricales</taxon>
        <taxon>Agaricineae</taxon>
        <taxon>Strophariaceae</taxon>
        <taxon>Pholiota</taxon>
    </lineage>
</organism>
<dbReference type="AlphaFoldDB" id="A0A9P5Z7E5"/>
<dbReference type="Gene3D" id="3.30.70.330">
    <property type="match status" value="2"/>
</dbReference>
<dbReference type="Proteomes" id="UP000807469">
    <property type="component" value="Unassembled WGS sequence"/>
</dbReference>
<evidence type="ECO:0000313" key="4">
    <source>
        <dbReference type="EMBL" id="KAF9482494.1"/>
    </source>
</evidence>
<sequence>MPSRTSKRLYFRGISKDITEDHLFKYLSRYGQISEVKMLSNYAFVQFESEKEALLVLETYKDQPLLGCRVVVEFAHPLRKDVTSFSSNSSTQSRPAHRVVYARHPVVVLGLPKDIRWQELKDFGRSSGMLVAFCDLDKIQEGRGFIEFFSREDARLAVTTLNGHTRFRTRFP</sequence>